<dbReference type="EMBL" id="SRYB01000019">
    <property type="protein sequence ID" value="TGY77884.1"/>
    <property type="molecule type" value="Genomic_DNA"/>
</dbReference>
<keyword evidence="2" id="KW-1185">Reference proteome</keyword>
<organism evidence="1 2">
    <name type="scientific">Lepagella muris</name>
    <dbReference type="NCBI Taxonomy" id="3032870"/>
    <lineage>
        <taxon>Bacteria</taxon>
        <taxon>Pseudomonadati</taxon>
        <taxon>Bacteroidota</taxon>
        <taxon>Bacteroidia</taxon>
        <taxon>Bacteroidales</taxon>
        <taxon>Muribaculaceae</taxon>
        <taxon>Lepagella</taxon>
    </lineage>
</organism>
<evidence type="ECO:0000313" key="1">
    <source>
        <dbReference type="EMBL" id="TGY77884.1"/>
    </source>
</evidence>
<comment type="caution">
    <text evidence="1">The sequence shown here is derived from an EMBL/GenBank/DDBJ whole genome shotgun (WGS) entry which is preliminary data.</text>
</comment>
<gene>
    <name evidence="1" type="ORF">E5331_12845</name>
</gene>
<proteinExistence type="predicted"/>
<dbReference type="Proteomes" id="UP000306319">
    <property type="component" value="Unassembled WGS sequence"/>
</dbReference>
<accession>A0AC61RI10</accession>
<sequence>MDKNISNKKPAICGGCQKELYPLPILSPVVNDELWEQCLSYYNLSENRPGPQLSAMTPQYICAECMEKALGRKLTLKDLKTVPFNVYFNLYYFHNVPFDTVVNIRNHAKQYINKAPQFKTPGLQTEMNFIAGVAMPFLHSDLAGYAKSLLALLSDDELTEELKRRDKERQAQYPRGAHCRDCKHCGEGHTFKHHLWTTTVCFAKPKPKMGPNHYYATSLSCKIYDKFEPK</sequence>
<reference evidence="1" key="1">
    <citation type="submission" date="2019-04" db="EMBL/GenBank/DDBJ databases">
        <title>Microbes associate with the intestines of laboratory mice.</title>
        <authorList>
            <person name="Navarre W."/>
            <person name="Wong E."/>
            <person name="Huang K."/>
            <person name="Tropini C."/>
            <person name="Ng K."/>
            <person name="Yu B."/>
        </authorList>
    </citation>
    <scope>NUCLEOTIDE SEQUENCE</scope>
    <source>
        <strain evidence="1">NM04_E33</strain>
    </source>
</reference>
<name>A0AC61RI10_9BACT</name>
<evidence type="ECO:0000313" key="2">
    <source>
        <dbReference type="Proteomes" id="UP000306319"/>
    </source>
</evidence>
<protein>
    <submittedName>
        <fullName evidence="1">Uncharacterized protein</fullName>
    </submittedName>
</protein>